<dbReference type="Proteomes" id="UP000887540">
    <property type="component" value="Unplaced"/>
</dbReference>
<organism evidence="1 2">
    <name type="scientific">Acrobeloides nanus</name>
    <dbReference type="NCBI Taxonomy" id="290746"/>
    <lineage>
        <taxon>Eukaryota</taxon>
        <taxon>Metazoa</taxon>
        <taxon>Ecdysozoa</taxon>
        <taxon>Nematoda</taxon>
        <taxon>Chromadorea</taxon>
        <taxon>Rhabditida</taxon>
        <taxon>Tylenchina</taxon>
        <taxon>Cephalobomorpha</taxon>
        <taxon>Cephaloboidea</taxon>
        <taxon>Cephalobidae</taxon>
        <taxon>Acrobeloides</taxon>
    </lineage>
</organism>
<sequence length="97" mass="11165">MGFGKRSPNLERFHMGFGKRGGDDEDLSYFKRLDASKFQMGFGKRSPSSPFDEDSYIKRIDPSKVKAFGFGKRSAEPNFEPDVMFVLRKFNLGLEER</sequence>
<accession>A0A914DX90</accession>
<evidence type="ECO:0000313" key="1">
    <source>
        <dbReference type="Proteomes" id="UP000887540"/>
    </source>
</evidence>
<keyword evidence="1" id="KW-1185">Reference proteome</keyword>
<reference evidence="2" key="1">
    <citation type="submission" date="2022-11" db="UniProtKB">
        <authorList>
            <consortium name="WormBaseParasite"/>
        </authorList>
    </citation>
    <scope>IDENTIFICATION</scope>
</reference>
<dbReference type="WBParaSite" id="ACRNAN_scaffold4376.g23216.t1">
    <property type="protein sequence ID" value="ACRNAN_scaffold4376.g23216.t1"/>
    <property type="gene ID" value="ACRNAN_scaffold4376.g23216"/>
</dbReference>
<evidence type="ECO:0000313" key="2">
    <source>
        <dbReference type="WBParaSite" id="ACRNAN_scaffold4376.g23216.t1"/>
    </source>
</evidence>
<proteinExistence type="predicted"/>
<name>A0A914DX90_9BILA</name>
<protein>
    <submittedName>
        <fullName evidence="2">Uncharacterized protein</fullName>
    </submittedName>
</protein>
<dbReference type="AlphaFoldDB" id="A0A914DX90"/>